<accession>A0A7W9Z1Y8</accession>
<comment type="caution">
    <text evidence="1">The sequence shown here is derived from an EMBL/GenBank/DDBJ whole genome shotgun (WGS) entry which is preliminary data.</text>
</comment>
<proteinExistence type="predicted"/>
<feature type="non-terminal residue" evidence="1">
    <location>
        <position position="1"/>
    </location>
</feature>
<dbReference type="Proteomes" id="UP000535501">
    <property type="component" value="Unassembled WGS sequence"/>
</dbReference>
<organism evidence="1 2">
    <name type="scientific">Pseudorhizobium flavum</name>
    <dbReference type="NCBI Taxonomy" id="1335061"/>
    <lineage>
        <taxon>Bacteria</taxon>
        <taxon>Pseudomonadati</taxon>
        <taxon>Pseudomonadota</taxon>
        <taxon>Alphaproteobacteria</taxon>
        <taxon>Hyphomicrobiales</taxon>
        <taxon>Rhizobiaceae</taxon>
        <taxon>Rhizobium/Agrobacterium group</taxon>
        <taxon>Pseudorhizobium</taxon>
    </lineage>
</organism>
<gene>
    <name evidence="1" type="ORF">HNQ75_004549</name>
</gene>
<reference evidence="1 2" key="1">
    <citation type="submission" date="2020-08" db="EMBL/GenBank/DDBJ databases">
        <title>Genomic Encyclopedia of Type Strains, Phase IV (KMG-IV): sequencing the most valuable type-strain genomes for metagenomic binning, comparative biology and taxonomic classification.</title>
        <authorList>
            <person name="Goeker M."/>
        </authorList>
    </citation>
    <scope>NUCLEOTIDE SEQUENCE [LARGE SCALE GENOMIC DNA]</scope>
    <source>
        <strain evidence="1 2">DSM 102134</strain>
    </source>
</reference>
<sequence>TATPPAPYSTLEGALASGFAITQLHHSAGHDLRGRPPELLQLNCGHSSIGMFPYNIIAARKVLRFLMEIPTLKELWEVRNSASI</sequence>
<dbReference type="EMBL" id="JACHEJ010000041">
    <property type="protein sequence ID" value="MBB6182560.1"/>
    <property type="molecule type" value="Genomic_DNA"/>
</dbReference>
<name>A0A7W9Z1Y8_9HYPH</name>
<dbReference type="AlphaFoldDB" id="A0A7W9Z1Y8"/>
<protein>
    <submittedName>
        <fullName evidence="1">Uncharacterized protein</fullName>
    </submittedName>
</protein>
<evidence type="ECO:0000313" key="1">
    <source>
        <dbReference type="EMBL" id="MBB6182560.1"/>
    </source>
</evidence>
<evidence type="ECO:0000313" key="2">
    <source>
        <dbReference type="Proteomes" id="UP000535501"/>
    </source>
</evidence>
<keyword evidence="2" id="KW-1185">Reference proteome</keyword>